<dbReference type="GO" id="GO:0016020">
    <property type="term" value="C:membrane"/>
    <property type="evidence" value="ECO:0007669"/>
    <property type="project" value="UniProtKB-SubCell"/>
</dbReference>
<evidence type="ECO:0000256" key="5">
    <source>
        <dbReference type="SAM" id="Phobius"/>
    </source>
</evidence>
<keyword evidence="3 5" id="KW-1133">Transmembrane helix</keyword>
<feature type="transmembrane region" description="Helical" evidence="5">
    <location>
        <begin position="224"/>
        <end position="242"/>
    </location>
</feature>
<accession>A0A7V1EIX5</accession>
<evidence type="ECO:0000313" key="6">
    <source>
        <dbReference type="EMBL" id="HDY60179.1"/>
    </source>
</evidence>
<proteinExistence type="predicted"/>
<dbReference type="InterPro" id="IPR000537">
    <property type="entry name" value="UbiA_prenyltransferase"/>
</dbReference>
<feature type="transmembrane region" description="Helical" evidence="5">
    <location>
        <begin position="39"/>
        <end position="56"/>
    </location>
</feature>
<dbReference type="Gene3D" id="1.10.357.140">
    <property type="entry name" value="UbiA prenyltransferase"/>
    <property type="match status" value="1"/>
</dbReference>
<feature type="transmembrane region" description="Helical" evidence="5">
    <location>
        <begin position="130"/>
        <end position="163"/>
    </location>
</feature>
<dbReference type="EMBL" id="DSKY01000022">
    <property type="protein sequence ID" value="HDY60179.1"/>
    <property type="molecule type" value="Genomic_DNA"/>
</dbReference>
<dbReference type="AlphaFoldDB" id="A0A7V1EIX5"/>
<gene>
    <name evidence="6" type="ORF">ENP86_11660</name>
</gene>
<name>A0A7V1EIX5_UNCW3</name>
<sequence>MKWDVGYISIIRPINCFITLISVLCGAWVGKEIILNGKIILAGIVGFIVCAYGNVINDIMDIEIDRINNPKRPLVSGKVKKSSALHIAILLIIGSLVLSFFLGLKPLLLVVVTIFLLSFYSLYFKKTPLANFVVAIIAGLSFVFGGFITDNVISLVPAFFALLIHTPREIIKDIIDIKGDRLSGVSSLPIIYGEKKARQIALVFLLILLILSTVPYAIGILNLRYLLTILLIAIPLIIFTIAKLSNNRLANNLLKIIMLAGLAGFILG</sequence>
<keyword evidence="4 5" id="KW-0472">Membrane</keyword>
<comment type="subcellular location">
    <subcellularLocation>
        <location evidence="1">Membrane</location>
        <topology evidence="1">Multi-pass membrane protein</topology>
    </subcellularLocation>
</comment>
<dbReference type="InterPro" id="IPR050475">
    <property type="entry name" value="Prenyltransferase_related"/>
</dbReference>
<dbReference type="InterPro" id="IPR044878">
    <property type="entry name" value="UbiA_sf"/>
</dbReference>
<dbReference type="CDD" id="cd13961">
    <property type="entry name" value="PT_UbiA_DGGGPS"/>
    <property type="match status" value="1"/>
</dbReference>
<evidence type="ECO:0000256" key="4">
    <source>
        <dbReference type="ARBA" id="ARBA00023136"/>
    </source>
</evidence>
<reference evidence="6" key="1">
    <citation type="journal article" date="2020" name="mSystems">
        <title>Genome- and Community-Level Interaction Insights into Carbon Utilization and Element Cycling Functions of Hydrothermarchaeota in Hydrothermal Sediment.</title>
        <authorList>
            <person name="Zhou Z."/>
            <person name="Liu Y."/>
            <person name="Xu W."/>
            <person name="Pan J."/>
            <person name="Luo Z.H."/>
            <person name="Li M."/>
        </authorList>
    </citation>
    <scope>NUCLEOTIDE SEQUENCE [LARGE SCALE GENOMIC DNA]</scope>
    <source>
        <strain evidence="6">SpSt-258</strain>
    </source>
</reference>
<dbReference type="Pfam" id="PF01040">
    <property type="entry name" value="UbiA"/>
    <property type="match status" value="1"/>
</dbReference>
<protein>
    <submittedName>
        <fullName evidence="6">Digeranylgeranylglyceryl phosphate synthase</fullName>
    </submittedName>
</protein>
<keyword evidence="2 5" id="KW-0812">Transmembrane</keyword>
<evidence type="ECO:0000256" key="3">
    <source>
        <dbReference type="ARBA" id="ARBA00022989"/>
    </source>
</evidence>
<dbReference type="PANTHER" id="PTHR42723">
    <property type="entry name" value="CHLOROPHYLL SYNTHASE"/>
    <property type="match status" value="1"/>
</dbReference>
<evidence type="ECO:0000256" key="1">
    <source>
        <dbReference type="ARBA" id="ARBA00004141"/>
    </source>
</evidence>
<evidence type="ECO:0000256" key="2">
    <source>
        <dbReference type="ARBA" id="ARBA00022692"/>
    </source>
</evidence>
<feature type="transmembrane region" description="Helical" evidence="5">
    <location>
        <begin position="200"/>
        <end position="218"/>
    </location>
</feature>
<dbReference type="PANTHER" id="PTHR42723:SF1">
    <property type="entry name" value="CHLOROPHYLL SYNTHASE, CHLOROPLASTIC"/>
    <property type="match status" value="1"/>
</dbReference>
<feature type="transmembrane region" description="Helical" evidence="5">
    <location>
        <begin position="83"/>
        <end position="102"/>
    </location>
</feature>
<dbReference type="GO" id="GO:0016765">
    <property type="term" value="F:transferase activity, transferring alkyl or aryl (other than methyl) groups"/>
    <property type="evidence" value="ECO:0007669"/>
    <property type="project" value="InterPro"/>
</dbReference>
<dbReference type="Gene3D" id="1.20.120.1780">
    <property type="entry name" value="UbiA prenyltransferase"/>
    <property type="match status" value="1"/>
</dbReference>
<feature type="transmembrane region" description="Helical" evidence="5">
    <location>
        <begin position="6"/>
        <end position="27"/>
    </location>
</feature>
<feature type="transmembrane region" description="Helical" evidence="5">
    <location>
        <begin position="107"/>
        <end position="124"/>
    </location>
</feature>
<organism evidence="6">
    <name type="scientific">candidate division WOR-3 bacterium</name>
    <dbReference type="NCBI Taxonomy" id="2052148"/>
    <lineage>
        <taxon>Bacteria</taxon>
        <taxon>Bacteria division WOR-3</taxon>
    </lineage>
</organism>
<feature type="transmembrane region" description="Helical" evidence="5">
    <location>
        <begin position="249"/>
        <end position="267"/>
    </location>
</feature>
<comment type="caution">
    <text evidence="6">The sequence shown here is derived from an EMBL/GenBank/DDBJ whole genome shotgun (WGS) entry which is preliminary data.</text>
</comment>